<evidence type="ECO:0000313" key="2">
    <source>
        <dbReference type="Proteomes" id="UP001478862"/>
    </source>
</evidence>
<name>A0ABV1MN59_9BACI</name>
<dbReference type="Gene3D" id="2.40.10.270">
    <property type="entry name" value="Bacteriophage SPP1 head-tail adaptor protein"/>
    <property type="match status" value="1"/>
</dbReference>
<protein>
    <submittedName>
        <fullName evidence="1">Phage head closure protein</fullName>
    </submittedName>
</protein>
<dbReference type="RefSeq" id="WP_349658692.1">
    <property type="nucleotide sequence ID" value="NZ_JBEGDG010000002.1"/>
</dbReference>
<dbReference type="Pfam" id="PF05521">
    <property type="entry name" value="Phage_HCP"/>
    <property type="match status" value="1"/>
</dbReference>
<evidence type="ECO:0000313" key="1">
    <source>
        <dbReference type="EMBL" id="MEQ6353942.1"/>
    </source>
</evidence>
<dbReference type="Proteomes" id="UP001478862">
    <property type="component" value="Unassembled WGS sequence"/>
</dbReference>
<reference evidence="1 2" key="1">
    <citation type="submission" date="2024-06" db="EMBL/GenBank/DDBJ databases">
        <title>Lysinibacillus zambalefons sp. nov., a Novel Firmicute Isolated from the Poon Bato Zambales Hyperalkaline Spring.</title>
        <authorList>
            <person name="Aja J.A."/>
            <person name="Lazaro J.E.H."/>
            <person name="Llorin L.D."/>
            <person name="Lim K.R."/>
            <person name="Teodosio J."/>
            <person name="Dalisay D.S."/>
        </authorList>
    </citation>
    <scope>NUCLEOTIDE SEQUENCE [LARGE SCALE GENOMIC DNA]</scope>
    <source>
        <strain evidence="1 2">M3</strain>
    </source>
</reference>
<accession>A0ABV1MN59</accession>
<sequence>MKKNNYNYNNQTGMYRHKIFLRQRTITTDDLLQEIETFEDYGHFWAMVKTSKNGELIENGQEQVKVQKRYVLKYSKKLDDFINVEKTSFELVHKGVIFDVREAINDNDMNETITVYAEGRI</sequence>
<organism evidence="1 2">
    <name type="scientific">Lysinibacillus zambalensis</name>
    <dbReference type="NCBI Taxonomy" id="3160866"/>
    <lineage>
        <taxon>Bacteria</taxon>
        <taxon>Bacillati</taxon>
        <taxon>Bacillota</taxon>
        <taxon>Bacilli</taxon>
        <taxon>Bacillales</taxon>
        <taxon>Bacillaceae</taxon>
        <taxon>Lysinibacillus</taxon>
    </lineage>
</organism>
<proteinExistence type="predicted"/>
<comment type="caution">
    <text evidence="1">The sequence shown here is derived from an EMBL/GenBank/DDBJ whole genome shotgun (WGS) entry which is preliminary data.</text>
</comment>
<dbReference type="EMBL" id="JBEGDG010000002">
    <property type="protein sequence ID" value="MEQ6353942.1"/>
    <property type="molecule type" value="Genomic_DNA"/>
</dbReference>
<dbReference type="InterPro" id="IPR008767">
    <property type="entry name" value="Phage_SPP1_head-tail_adaptor"/>
</dbReference>
<dbReference type="InterPro" id="IPR038666">
    <property type="entry name" value="SSP1_head-tail_sf"/>
</dbReference>
<dbReference type="NCBIfam" id="TIGR01563">
    <property type="entry name" value="gp16_SPP1"/>
    <property type="match status" value="1"/>
</dbReference>
<gene>
    <name evidence="1" type="ORF">ABNX05_04880</name>
</gene>
<keyword evidence="2" id="KW-1185">Reference proteome</keyword>